<dbReference type="GO" id="GO:0045503">
    <property type="term" value="F:dynein light chain binding"/>
    <property type="evidence" value="ECO:0007669"/>
    <property type="project" value="TreeGrafter"/>
</dbReference>
<dbReference type="GO" id="GO:0036157">
    <property type="term" value="C:outer dynein arm"/>
    <property type="evidence" value="ECO:0007669"/>
    <property type="project" value="TreeGrafter"/>
</dbReference>
<dbReference type="GO" id="GO:0036158">
    <property type="term" value="P:outer dynein arm assembly"/>
    <property type="evidence" value="ECO:0007669"/>
    <property type="project" value="TreeGrafter"/>
</dbReference>
<keyword evidence="13" id="KW-1185">Reference proteome</keyword>
<keyword evidence="10" id="KW-0966">Cell projection</keyword>
<keyword evidence="7" id="KW-0243">Dynein</keyword>
<dbReference type="Pfam" id="PF00400">
    <property type="entry name" value="WD40"/>
    <property type="match status" value="2"/>
</dbReference>
<dbReference type="AlphaFoldDB" id="A0AAX7T0K7"/>
<dbReference type="InterPro" id="IPR036322">
    <property type="entry name" value="WD40_repeat_dom_sf"/>
</dbReference>
<gene>
    <name evidence="12" type="primary">DNAI1</name>
</gene>
<dbReference type="GO" id="GO:0005874">
    <property type="term" value="C:microtubule"/>
    <property type="evidence" value="ECO:0007669"/>
    <property type="project" value="UniProtKB-KW"/>
</dbReference>
<evidence type="ECO:0000256" key="2">
    <source>
        <dbReference type="ARBA" id="ARBA00011059"/>
    </source>
</evidence>
<keyword evidence="9" id="KW-0206">Cytoskeleton</keyword>
<evidence type="ECO:0000256" key="3">
    <source>
        <dbReference type="ARBA" id="ARBA00022490"/>
    </source>
</evidence>
<evidence type="ECO:0000256" key="9">
    <source>
        <dbReference type="ARBA" id="ARBA00023212"/>
    </source>
</evidence>
<dbReference type="Proteomes" id="UP000265100">
    <property type="component" value="Chromosome 5"/>
</dbReference>
<reference evidence="12" key="1">
    <citation type="submission" date="2018-05" db="EMBL/GenBank/DDBJ databases">
        <authorList>
            <person name="Datahose"/>
        </authorList>
    </citation>
    <scope>NUCLEOTIDE SEQUENCE</scope>
</reference>
<dbReference type="InterPro" id="IPR015943">
    <property type="entry name" value="WD40/YVTN_repeat-like_dom_sf"/>
</dbReference>
<dbReference type="SMART" id="SM00320">
    <property type="entry name" value="WD40"/>
    <property type="match status" value="4"/>
</dbReference>
<feature type="repeat" description="WD" evidence="11">
    <location>
        <begin position="376"/>
        <end position="409"/>
    </location>
</feature>
<keyword evidence="3" id="KW-0963">Cytoplasm</keyword>
<evidence type="ECO:0000313" key="13">
    <source>
        <dbReference type="Proteomes" id="UP000265100"/>
    </source>
</evidence>
<reference evidence="12" key="3">
    <citation type="submission" date="2025-09" db="UniProtKB">
        <authorList>
            <consortium name="Ensembl"/>
        </authorList>
    </citation>
    <scope>IDENTIFICATION</scope>
</reference>
<sequence>VETGTGWEEWSQGKALVRPPDQMELTEAELKEDITRILTANNPHAPQNIVRYSVKERSYKPINVVDQMAVHCVLEGSLVHQDSEEARKLRFDLHYKYLFVGFPQVNPIVDGGDVEEAADEDRPDSAVSRINKKEPKVTNQFNFSNRASQTLNNPMRVGRRGKASILCNDFKYFEDASDEFREQEGTLLPLWKFQYDKAKTLSVTALCWNNKYQDLFAVGLGSYNFSRQGCGMLLFYSLKNPAFPEYIYPTSSGVMCLDIHAQHSHLVAVGFYDGCVAVYSLKEEGQEPVYKSTAKTGKHTDPVWQVRWQSDDMDNNHNFYSVSSDGRVVSWTLVKVTSGTSFDSHKQIDYMFLVGTEEGKIHKCSKTYSSQFLETYDAHSMAVDTVKWNYFHPKVFVSCSSDWTVKIWDHTINTPMFVFDLQAAVGDVAWSPYSSTVFAAVTTDGTVHVFDLSVNKYEAICQQLVVDKKKTKLTHVEFNPIHPVIIVGDDRGYVTSFKLSPNLRKKPKAKKGHELPKGPEVEVAKMEKLLSLLREPDQNSS</sequence>
<evidence type="ECO:0000256" key="5">
    <source>
        <dbReference type="ARBA" id="ARBA00022701"/>
    </source>
</evidence>
<keyword evidence="8" id="KW-0505">Motor protein</keyword>
<evidence type="ECO:0008006" key="14">
    <source>
        <dbReference type="Google" id="ProtNLM"/>
    </source>
</evidence>
<evidence type="ECO:0000256" key="10">
    <source>
        <dbReference type="ARBA" id="ARBA00023273"/>
    </source>
</evidence>
<dbReference type="GeneTree" id="ENSGT00940000156436"/>
<protein>
    <recommendedName>
        <fullName evidence="14">Dynein, axonemal, intermediate chain 1, paralog 2</fullName>
    </recommendedName>
</protein>
<dbReference type="Gene3D" id="2.130.10.10">
    <property type="entry name" value="YVTN repeat-like/Quinoprotein amine dehydrogenase"/>
    <property type="match status" value="2"/>
</dbReference>
<keyword evidence="6" id="KW-0677">Repeat</keyword>
<organism evidence="12 13">
    <name type="scientific">Astatotilapia calliptera</name>
    <name type="common">Eastern happy</name>
    <name type="synonym">Chromis callipterus</name>
    <dbReference type="NCBI Taxonomy" id="8154"/>
    <lineage>
        <taxon>Eukaryota</taxon>
        <taxon>Metazoa</taxon>
        <taxon>Chordata</taxon>
        <taxon>Craniata</taxon>
        <taxon>Vertebrata</taxon>
        <taxon>Euteleostomi</taxon>
        <taxon>Actinopterygii</taxon>
        <taxon>Neopterygii</taxon>
        <taxon>Teleostei</taxon>
        <taxon>Neoteleostei</taxon>
        <taxon>Acanthomorphata</taxon>
        <taxon>Ovalentaria</taxon>
        <taxon>Cichlomorphae</taxon>
        <taxon>Cichliformes</taxon>
        <taxon>Cichlidae</taxon>
        <taxon>African cichlids</taxon>
        <taxon>Pseudocrenilabrinae</taxon>
        <taxon>Haplochromini</taxon>
        <taxon>Astatotilapia</taxon>
    </lineage>
</organism>
<dbReference type="PANTHER" id="PTHR12442">
    <property type="entry name" value="DYNEIN INTERMEDIATE CHAIN"/>
    <property type="match status" value="1"/>
</dbReference>
<keyword evidence="4 11" id="KW-0853">WD repeat</keyword>
<proteinExistence type="inferred from homology"/>
<dbReference type="Ensembl" id="ENSACLT00000076714.1">
    <property type="protein sequence ID" value="ENSACLP00000050298.1"/>
    <property type="gene ID" value="ENSACLG00000011268.2"/>
</dbReference>
<dbReference type="GO" id="GO:0003341">
    <property type="term" value="P:cilium movement"/>
    <property type="evidence" value="ECO:0007669"/>
    <property type="project" value="TreeGrafter"/>
</dbReference>
<evidence type="ECO:0000256" key="11">
    <source>
        <dbReference type="PROSITE-ProRule" id="PRU00221"/>
    </source>
</evidence>
<evidence type="ECO:0000313" key="12">
    <source>
        <dbReference type="Ensembl" id="ENSACLP00000050298.1"/>
    </source>
</evidence>
<dbReference type="PANTHER" id="PTHR12442:SF11">
    <property type="entry name" value="DYNEIN AXONEMAL INTERMEDIATE CHAIN 1"/>
    <property type="match status" value="1"/>
</dbReference>
<dbReference type="FunFam" id="2.130.10.10:FF:000251">
    <property type="entry name" value="Dynein axonemal intermediate chain 1"/>
    <property type="match status" value="1"/>
</dbReference>
<evidence type="ECO:0000256" key="4">
    <source>
        <dbReference type="ARBA" id="ARBA00022574"/>
    </source>
</evidence>
<comment type="similarity">
    <text evidence="2">Belongs to the dynein intermediate chain family.</text>
</comment>
<evidence type="ECO:0000256" key="1">
    <source>
        <dbReference type="ARBA" id="ARBA00004430"/>
    </source>
</evidence>
<dbReference type="InterPro" id="IPR001680">
    <property type="entry name" value="WD40_rpt"/>
</dbReference>
<dbReference type="PROSITE" id="PS50082">
    <property type="entry name" value="WD_REPEATS_2"/>
    <property type="match status" value="1"/>
</dbReference>
<comment type="subcellular location">
    <subcellularLocation>
        <location evidence="1">Cytoplasm</location>
        <location evidence="1">Cytoskeleton</location>
        <location evidence="1">Cilium axoneme</location>
    </subcellularLocation>
</comment>
<dbReference type="GO" id="GO:0045504">
    <property type="term" value="F:dynein heavy chain binding"/>
    <property type="evidence" value="ECO:0007669"/>
    <property type="project" value="TreeGrafter"/>
</dbReference>
<name>A0AAX7T0K7_ASTCA</name>
<reference evidence="12" key="2">
    <citation type="submission" date="2025-08" db="UniProtKB">
        <authorList>
            <consortium name="Ensembl"/>
        </authorList>
    </citation>
    <scope>IDENTIFICATION</scope>
</reference>
<evidence type="ECO:0000256" key="6">
    <source>
        <dbReference type="ARBA" id="ARBA00022737"/>
    </source>
</evidence>
<dbReference type="InterPro" id="IPR050687">
    <property type="entry name" value="Dynein_IC"/>
</dbReference>
<keyword evidence="5" id="KW-0493">Microtubule</keyword>
<evidence type="ECO:0000256" key="7">
    <source>
        <dbReference type="ARBA" id="ARBA00023017"/>
    </source>
</evidence>
<evidence type="ECO:0000256" key="8">
    <source>
        <dbReference type="ARBA" id="ARBA00023175"/>
    </source>
</evidence>
<accession>A0AAX7T0K7</accession>
<dbReference type="PROSITE" id="PS50294">
    <property type="entry name" value="WD_REPEATS_REGION"/>
    <property type="match status" value="1"/>
</dbReference>
<dbReference type="SUPFAM" id="SSF50978">
    <property type="entry name" value="WD40 repeat-like"/>
    <property type="match status" value="1"/>
</dbReference>